<dbReference type="Gene3D" id="1.20.1600.10">
    <property type="entry name" value="Outer membrane efflux proteins (OEP)"/>
    <property type="match status" value="1"/>
</dbReference>
<evidence type="ECO:0000313" key="4">
    <source>
        <dbReference type="EMBL" id="MCQ8277638.1"/>
    </source>
</evidence>
<dbReference type="InterPro" id="IPR010131">
    <property type="entry name" value="MdtP/NodT-like"/>
</dbReference>
<dbReference type="SUPFAM" id="SSF56954">
    <property type="entry name" value="Outer membrane efflux proteins (OEP)"/>
    <property type="match status" value="1"/>
</dbReference>
<proteinExistence type="inferred from homology"/>
<feature type="chain" id="PRO_5044967026" evidence="2">
    <location>
        <begin position="28"/>
        <end position="483"/>
    </location>
</feature>
<keyword evidence="2" id="KW-1134">Transmembrane beta strand</keyword>
<keyword evidence="2" id="KW-0449">Lipoprotein</keyword>
<organism evidence="4 5">
    <name type="scientific">Endosaccharibacter trunci</name>
    <dbReference type="NCBI Taxonomy" id="2812733"/>
    <lineage>
        <taxon>Bacteria</taxon>
        <taxon>Pseudomonadati</taxon>
        <taxon>Pseudomonadota</taxon>
        <taxon>Alphaproteobacteria</taxon>
        <taxon>Acetobacterales</taxon>
        <taxon>Acetobacteraceae</taxon>
        <taxon>Endosaccharibacter</taxon>
    </lineage>
</organism>
<comment type="caution">
    <text evidence="4">The sequence shown here is derived from an EMBL/GenBank/DDBJ whole genome shotgun (WGS) entry which is preliminary data.</text>
</comment>
<dbReference type="PANTHER" id="PTHR30203:SF25">
    <property type="entry name" value="OUTER MEMBRANE PROTEIN-RELATED"/>
    <property type="match status" value="1"/>
</dbReference>
<keyword evidence="2" id="KW-0472">Membrane</keyword>
<keyword evidence="2" id="KW-0812">Transmembrane</keyword>
<feature type="signal peptide" evidence="2">
    <location>
        <begin position="1"/>
        <end position="27"/>
    </location>
</feature>
<sequence length="483" mass="52127">MIAHRQNLTLSCGRRRHLLLAACLALAGCEVGPDYRPPATAVAPFHNAPAVMAAQHGLPPALDTWWRAFNDPILDGLLQRALAQNLDLQAALARERQAQAAALGAGAQMLPTIDASATGTALRQSLTTQIGRVGRSFPGYNRDQRDYNVGLAASWEIDLAGGLRRGAEAADAEAQAAQAEWAGTRIMVVADVADAYFQIRRDQARIAVTRQQIATDSHLLMLVRQLRGRGLADERQLSQAEAVLEQAQASLPPLEISLEAQLNRLDVLLGAQPGTYAAQLASPRPIPVIPAIISDDRPVDFLRRRPDIIAAERHLAASNARIGVALADYYPKLSLSGLLGFESLSANRLFTAASFQPIATGALRWRLFDFGKVDAEVGQARGAHAEALAQYREAVLRAAEDVEDALKTLLELEKQQTRLEAEVNALQRTRDLSQQAYVAGSIPLTDVLDADRQLLDARDNLAQNKGDAARAAARAFRALGGGW</sequence>
<keyword evidence="2" id="KW-0564">Palmitate</keyword>
<dbReference type="InterPro" id="IPR003423">
    <property type="entry name" value="OMP_efflux"/>
</dbReference>
<protein>
    <submittedName>
        <fullName evidence="4">Efflux transporter outer membrane subunit</fullName>
    </submittedName>
</protein>
<comment type="subcellular location">
    <subcellularLocation>
        <location evidence="2">Cell membrane</location>
        <topology evidence="2">Lipid-anchor</topology>
    </subcellularLocation>
</comment>
<keyword evidence="5" id="KW-1185">Reference proteome</keyword>
<evidence type="ECO:0000256" key="3">
    <source>
        <dbReference type="SAM" id="Coils"/>
    </source>
</evidence>
<dbReference type="Gene3D" id="2.20.200.10">
    <property type="entry name" value="Outer membrane efflux proteins (OEP)"/>
    <property type="match status" value="1"/>
</dbReference>
<dbReference type="Proteomes" id="UP001524587">
    <property type="component" value="Unassembled WGS sequence"/>
</dbReference>
<dbReference type="RefSeq" id="WP_422863079.1">
    <property type="nucleotide sequence ID" value="NZ_JAMSKV010000002.1"/>
</dbReference>
<keyword evidence="3" id="KW-0175">Coiled coil</keyword>
<dbReference type="Pfam" id="PF02321">
    <property type="entry name" value="OEP"/>
    <property type="match status" value="2"/>
</dbReference>
<evidence type="ECO:0000256" key="1">
    <source>
        <dbReference type="ARBA" id="ARBA00007613"/>
    </source>
</evidence>
<dbReference type="NCBIfam" id="TIGR01845">
    <property type="entry name" value="outer_NodT"/>
    <property type="match status" value="1"/>
</dbReference>
<dbReference type="EMBL" id="JAMSKV010000002">
    <property type="protein sequence ID" value="MCQ8277638.1"/>
    <property type="molecule type" value="Genomic_DNA"/>
</dbReference>
<evidence type="ECO:0000313" key="5">
    <source>
        <dbReference type="Proteomes" id="UP001524587"/>
    </source>
</evidence>
<dbReference type="PROSITE" id="PS51257">
    <property type="entry name" value="PROKAR_LIPOPROTEIN"/>
    <property type="match status" value="1"/>
</dbReference>
<name>A0ABT1W728_9PROT</name>
<accession>A0ABT1W728</accession>
<evidence type="ECO:0000256" key="2">
    <source>
        <dbReference type="RuleBase" id="RU362097"/>
    </source>
</evidence>
<reference evidence="4 5" key="1">
    <citation type="submission" date="2022-06" db="EMBL/GenBank/DDBJ databases">
        <title>Endosaccharibacter gen. nov., sp. nov., endophytic bacteria isolated from sugarcane.</title>
        <authorList>
            <person name="Pitiwittayakul N."/>
            <person name="Yukphan P."/>
            <person name="Charoenyingcharoen P."/>
            <person name="Tanasupawat S."/>
        </authorList>
    </citation>
    <scope>NUCLEOTIDE SEQUENCE [LARGE SCALE GENOMIC DNA]</scope>
    <source>
        <strain evidence="4 5">KSS8</strain>
    </source>
</reference>
<keyword evidence="2" id="KW-0732">Signal</keyword>
<dbReference type="PANTHER" id="PTHR30203">
    <property type="entry name" value="OUTER MEMBRANE CATION EFFLUX PROTEIN"/>
    <property type="match status" value="1"/>
</dbReference>
<feature type="coiled-coil region" evidence="3">
    <location>
        <begin position="395"/>
        <end position="432"/>
    </location>
</feature>
<comment type="similarity">
    <text evidence="1 2">Belongs to the outer membrane factor (OMF) (TC 1.B.17) family.</text>
</comment>
<gene>
    <name evidence="4" type="ORF">NFI95_04135</name>
</gene>